<evidence type="ECO:0000256" key="2">
    <source>
        <dbReference type="ARBA" id="ARBA00022857"/>
    </source>
</evidence>
<dbReference type="EMBL" id="BBXM02000007">
    <property type="protein sequence ID" value="GIC92736.1"/>
    <property type="molecule type" value="Genomic_DNA"/>
</dbReference>
<dbReference type="Pfam" id="PF23441">
    <property type="entry name" value="SDR"/>
    <property type="match status" value="1"/>
</dbReference>
<reference evidence="4" key="2">
    <citation type="submission" date="2021-01" db="EMBL/GenBank/DDBJ databases">
        <title>Pan-genome distribution and transcriptional activeness of fungal secondary metabolism genes in Aspergillus section Fumigati.</title>
        <authorList>
            <person name="Takahashi H."/>
            <person name="Umemura M."/>
            <person name="Ninomiya A."/>
            <person name="Kusuya Y."/>
            <person name="Urayama S."/>
            <person name="Shimizu M."/>
            <person name="Watanabe A."/>
            <person name="Kamei K."/>
            <person name="Yaguchi T."/>
            <person name="Hagiwara D."/>
        </authorList>
    </citation>
    <scope>NUCLEOTIDE SEQUENCE</scope>
    <source>
        <strain evidence="4">IFM 46973</strain>
    </source>
</reference>
<protein>
    <submittedName>
        <fullName evidence="4">Uncharacterized protein</fullName>
    </submittedName>
</protein>
<dbReference type="RefSeq" id="XP_043150002.1">
    <property type="nucleotide sequence ID" value="XM_043294067.1"/>
</dbReference>
<keyword evidence="3" id="KW-0560">Oxidoreductase</keyword>
<dbReference type="Gene3D" id="3.40.50.720">
    <property type="entry name" value="NAD(P)-binding Rossmann-like Domain"/>
    <property type="match status" value="1"/>
</dbReference>
<dbReference type="Proteomes" id="UP000036893">
    <property type="component" value="Unassembled WGS sequence"/>
</dbReference>
<dbReference type="PANTHER" id="PTHR43477:SF1">
    <property type="entry name" value="DIHYDROANTICAPSIN 7-DEHYDROGENASE"/>
    <property type="match status" value="1"/>
</dbReference>
<evidence type="ECO:0000256" key="1">
    <source>
        <dbReference type="ARBA" id="ARBA00006484"/>
    </source>
</evidence>
<proteinExistence type="inferred from homology"/>
<dbReference type="InterPro" id="IPR036291">
    <property type="entry name" value="NAD(P)-bd_dom_sf"/>
</dbReference>
<evidence type="ECO:0000313" key="4">
    <source>
        <dbReference type="EMBL" id="GIC92736.1"/>
    </source>
</evidence>
<keyword evidence="2" id="KW-0521">NADP</keyword>
<evidence type="ECO:0000313" key="5">
    <source>
        <dbReference type="Proteomes" id="UP000036893"/>
    </source>
</evidence>
<comment type="similarity">
    <text evidence="1">Belongs to the short-chain dehydrogenases/reductases (SDR) family.</text>
</comment>
<dbReference type="GO" id="GO:0016491">
    <property type="term" value="F:oxidoreductase activity"/>
    <property type="evidence" value="ECO:0007669"/>
    <property type="project" value="UniProtKB-KW"/>
</dbReference>
<gene>
    <name evidence="4" type="ORF">Aud_009207</name>
</gene>
<name>A0A8E0R194_9EURO</name>
<dbReference type="PRINTS" id="PR00081">
    <property type="entry name" value="GDHRDH"/>
</dbReference>
<dbReference type="SUPFAM" id="SSF51735">
    <property type="entry name" value="NAD(P)-binding Rossmann-fold domains"/>
    <property type="match status" value="1"/>
</dbReference>
<dbReference type="PANTHER" id="PTHR43477">
    <property type="entry name" value="DIHYDROANTICAPSIN 7-DEHYDROGENASE"/>
    <property type="match status" value="1"/>
</dbReference>
<comment type="caution">
    <text evidence="4">The sequence shown here is derived from an EMBL/GenBank/DDBJ whole genome shotgun (WGS) entry which is preliminary data.</text>
</comment>
<dbReference type="AlphaFoldDB" id="A0A8E0R194"/>
<dbReference type="InterPro" id="IPR051122">
    <property type="entry name" value="SDR_DHRS6-like"/>
</dbReference>
<accession>A0A8E0R194</accession>
<dbReference type="InterPro" id="IPR002347">
    <property type="entry name" value="SDR_fam"/>
</dbReference>
<reference evidence="4" key="1">
    <citation type="journal article" date="2015" name="Genome Announc.">
        <title>Draft Genome Sequence of the Pathogenic Filamentous Fungus Aspergillus udagawae Strain IFM 46973T.</title>
        <authorList>
            <person name="Kusuya Y."/>
            <person name="Takahashi-Nakaguchi A."/>
            <person name="Takahashi H."/>
            <person name="Yaguchi T."/>
        </authorList>
    </citation>
    <scope>NUCLEOTIDE SEQUENCE</scope>
    <source>
        <strain evidence="4">IFM 46973</strain>
    </source>
</reference>
<dbReference type="GeneID" id="66996684"/>
<dbReference type="InterPro" id="IPR057571">
    <property type="entry name" value="SDR_PhqE-like"/>
</dbReference>
<evidence type="ECO:0000256" key="3">
    <source>
        <dbReference type="ARBA" id="ARBA00023002"/>
    </source>
</evidence>
<sequence length="282" mass="29244">MTTSSPNLISTNKLSGTRVLIIGGTSGIGFAVARAALEHGASVLVASSRPEKVQSALSRLRTFYPDEQFTARVAGTTVDLGDEPTVEANILALLDKATQPDLFPSGAPPNAVSGRVLLDHIVFTAGDPLKILPLTDPALDPAYIRAFSTVRVLGSLMLAKHVPAYMAQSARSSLTLTSGAVAMRPPPGYSVGAMLANALIGLGRGLAVDLAPVRVNVVAPGAVRTEMFDGLPEEVIERLKGRTLTGELGKPEDVAEGYLGVMKDGFVTGAVVQSDGGMGLRS</sequence>
<dbReference type="CDD" id="cd05233">
    <property type="entry name" value="SDR_c"/>
    <property type="match status" value="1"/>
</dbReference>
<organism evidence="4 5">
    <name type="scientific">Aspergillus udagawae</name>
    <dbReference type="NCBI Taxonomy" id="91492"/>
    <lineage>
        <taxon>Eukaryota</taxon>
        <taxon>Fungi</taxon>
        <taxon>Dikarya</taxon>
        <taxon>Ascomycota</taxon>
        <taxon>Pezizomycotina</taxon>
        <taxon>Eurotiomycetes</taxon>
        <taxon>Eurotiomycetidae</taxon>
        <taxon>Eurotiales</taxon>
        <taxon>Aspergillaceae</taxon>
        <taxon>Aspergillus</taxon>
        <taxon>Aspergillus subgen. Fumigati</taxon>
    </lineage>
</organism>